<name>A0AAD6I2A6_PENCN</name>
<organism evidence="1 2">
    <name type="scientific">Penicillium canescens</name>
    <dbReference type="NCBI Taxonomy" id="5083"/>
    <lineage>
        <taxon>Eukaryota</taxon>
        <taxon>Fungi</taxon>
        <taxon>Dikarya</taxon>
        <taxon>Ascomycota</taxon>
        <taxon>Pezizomycotina</taxon>
        <taxon>Eurotiomycetes</taxon>
        <taxon>Eurotiomycetidae</taxon>
        <taxon>Eurotiales</taxon>
        <taxon>Aspergillaceae</taxon>
        <taxon>Penicillium</taxon>
    </lineage>
</organism>
<comment type="caution">
    <text evidence="1">The sequence shown here is derived from an EMBL/GenBank/DDBJ whole genome shotgun (WGS) entry which is preliminary data.</text>
</comment>
<sequence>MARQGNQIAESLAVWGSISRPVHPTDHAGTDKLRNTVRRYITASLRLGSESSPPREACLCTLVFCVTSGITRSKFYDRSMPQESTSEREPVFKLVANAQFD</sequence>
<dbReference type="AlphaFoldDB" id="A0AAD6I2A6"/>
<reference evidence="1" key="1">
    <citation type="journal article" date="2023" name="IMA Fungus">
        <title>Comparative genomic study of the Penicillium genus elucidates a diverse pangenome and 15 lateral gene transfer events.</title>
        <authorList>
            <person name="Petersen C."/>
            <person name="Sorensen T."/>
            <person name="Nielsen M.R."/>
            <person name="Sondergaard T.E."/>
            <person name="Sorensen J.L."/>
            <person name="Fitzpatrick D.A."/>
            <person name="Frisvad J.C."/>
            <person name="Nielsen K.L."/>
        </authorList>
    </citation>
    <scope>NUCLEOTIDE SEQUENCE</scope>
    <source>
        <strain evidence="1">IBT 15450</strain>
    </source>
</reference>
<dbReference type="EMBL" id="JAQJZL010000015">
    <property type="protein sequence ID" value="KAJ6027488.1"/>
    <property type="molecule type" value="Genomic_DNA"/>
</dbReference>
<gene>
    <name evidence="1" type="ORF">N7460_012305</name>
</gene>
<dbReference type="Proteomes" id="UP001219568">
    <property type="component" value="Unassembled WGS sequence"/>
</dbReference>
<reference evidence="1" key="2">
    <citation type="submission" date="2023-01" db="EMBL/GenBank/DDBJ databases">
        <authorList>
            <person name="Petersen C."/>
        </authorList>
    </citation>
    <scope>NUCLEOTIDE SEQUENCE</scope>
    <source>
        <strain evidence="1">IBT 15450</strain>
    </source>
</reference>
<evidence type="ECO:0000313" key="2">
    <source>
        <dbReference type="Proteomes" id="UP001219568"/>
    </source>
</evidence>
<keyword evidence="2" id="KW-1185">Reference proteome</keyword>
<protein>
    <submittedName>
        <fullName evidence="1">Uncharacterized protein</fullName>
    </submittedName>
</protein>
<evidence type="ECO:0000313" key="1">
    <source>
        <dbReference type="EMBL" id="KAJ6027488.1"/>
    </source>
</evidence>
<accession>A0AAD6I2A6</accession>
<proteinExistence type="predicted"/>